<evidence type="ECO:0000313" key="4">
    <source>
        <dbReference type="Proteomes" id="UP001374535"/>
    </source>
</evidence>
<dbReference type="Proteomes" id="UP001374535">
    <property type="component" value="Chromosome 5"/>
</dbReference>
<dbReference type="InterPro" id="IPR012900">
    <property type="entry name" value="MFMR"/>
</dbReference>
<keyword evidence="4" id="KW-1185">Reference proteome</keyword>
<protein>
    <recommendedName>
        <fullName evidence="2">G-box binding protein multifunctional mosaic region domain-containing protein</fullName>
    </recommendedName>
</protein>
<keyword evidence="1" id="KW-0812">Transmembrane</keyword>
<dbReference type="GO" id="GO:0003700">
    <property type="term" value="F:DNA-binding transcription factor activity"/>
    <property type="evidence" value="ECO:0007669"/>
    <property type="project" value="InterPro"/>
</dbReference>
<dbReference type="PANTHER" id="PTHR45967:SF2">
    <property type="entry name" value="BZIP TRANSCRIPTION FACTOR 68"/>
    <property type="match status" value="1"/>
</dbReference>
<gene>
    <name evidence="3" type="ORF">V8G54_015253</name>
</gene>
<keyword evidence="1" id="KW-0472">Membrane</keyword>
<feature type="transmembrane region" description="Helical" evidence="1">
    <location>
        <begin position="81"/>
        <end position="106"/>
    </location>
</feature>
<name>A0AAQ3NKT9_VIGMU</name>
<evidence type="ECO:0000259" key="2">
    <source>
        <dbReference type="Pfam" id="PF07777"/>
    </source>
</evidence>
<dbReference type="PANTHER" id="PTHR45967">
    <property type="entry name" value="G-BOX-BINDING FACTOR 3-RELATED"/>
    <property type="match status" value="1"/>
</dbReference>
<dbReference type="AlphaFoldDB" id="A0AAQ3NKT9"/>
<organism evidence="3 4">
    <name type="scientific">Vigna mungo</name>
    <name type="common">Black gram</name>
    <name type="synonym">Phaseolus mungo</name>
    <dbReference type="NCBI Taxonomy" id="3915"/>
    <lineage>
        <taxon>Eukaryota</taxon>
        <taxon>Viridiplantae</taxon>
        <taxon>Streptophyta</taxon>
        <taxon>Embryophyta</taxon>
        <taxon>Tracheophyta</taxon>
        <taxon>Spermatophyta</taxon>
        <taxon>Magnoliopsida</taxon>
        <taxon>eudicotyledons</taxon>
        <taxon>Gunneridae</taxon>
        <taxon>Pentapetalae</taxon>
        <taxon>rosids</taxon>
        <taxon>fabids</taxon>
        <taxon>Fabales</taxon>
        <taxon>Fabaceae</taxon>
        <taxon>Papilionoideae</taxon>
        <taxon>50 kb inversion clade</taxon>
        <taxon>NPAAA clade</taxon>
        <taxon>indigoferoid/millettioid clade</taxon>
        <taxon>Phaseoleae</taxon>
        <taxon>Vigna</taxon>
    </lineage>
</organism>
<accession>A0AAQ3NKT9</accession>
<reference evidence="3 4" key="1">
    <citation type="journal article" date="2023" name="Life. Sci Alliance">
        <title>Evolutionary insights into 3D genome organization and epigenetic landscape of Vigna mungo.</title>
        <authorList>
            <person name="Junaid A."/>
            <person name="Singh B."/>
            <person name="Bhatia S."/>
        </authorList>
    </citation>
    <scope>NUCLEOTIDE SEQUENCE [LARGE SCALE GENOMIC DNA]</scope>
    <source>
        <strain evidence="3">Urdbean</strain>
    </source>
</reference>
<dbReference type="Pfam" id="PF07777">
    <property type="entry name" value="MFMR"/>
    <property type="match status" value="1"/>
</dbReference>
<evidence type="ECO:0000256" key="1">
    <source>
        <dbReference type="SAM" id="Phobius"/>
    </source>
</evidence>
<keyword evidence="1" id="KW-1133">Transmembrane helix</keyword>
<dbReference type="GO" id="GO:0043565">
    <property type="term" value="F:sequence-specific DNA binding"/>
    <property type="evidence" value="ECO:0007669"/>
    <property type="project" value="InterPro"/>
</dbReference>
<dbReference type="EMBL" id="CP144696">
    <property type="protein sequence ID" value="WVZ10723.1"/>
    <property type="molecule type" value="Genomic_DNA"/>
</dbReference>
<dbReference type="InterPro" id="IPR044827">
    <property type="entry name" value="GBF-like"/>
</dbReference>
<sequence>MTDTQFMPPYGTPPHPYVAMYPPGGIYAHPSMPPVFFVKLCFLQVITLNHWLINYFCLKFIQGSYPFSPFAMPSPNGIAEASVSFPFCILCSFSPFLFLCLFPLLCRTCPYPRKEK</sequence>
<proteinExistence type="predicted"/>
<evidence type="ECO:0000313" key="3">
    <source>
        <dbReference type="EMBL" id="WVZ10723.1"/>
    </source>
</evidence>
<feature type="domain" description="G-box binding protein multifunctional mosaic region" evidence="2">
    <location>
        <begin position="4"/>
        <end position="33"/>
    </location>
</feature>
<dbReference type="GO" id="GO:0005634">
    <property type="term" value="C:nucleus"/>
    <property type="evidence" value="ECO:0007669"/>
    <property type="project" value="TreeGrafter"/>
</dbReference>